<keyword evidence="2" id="KW-1185">Reference proteome</keyword>
<accession>A0A345P408</accession>
<dbReference type="GO" id="GO:0004519">
    <property type="term" value="F:endonuclease activity"/>
    <property type="evidence" value="ECO:0007669"/>
    <property type="project" value="UniProtKB-KW"/>
</dbReference>
<dbReference type="PANTHER" id="PTHR11803">
    <property type="entry name" value="2-IMINOBUTANOATE/2-IMINOPROPANOATE DEAMINASE RIDA"/>
    <property type="match status" value="1"/>
</dbReference>
<proteinExistence type="predicted"/>
<dbReference type="GO" id="GO:0005829">
    <property type="term" value="C:cytosol"/>
    <property type="evidence" value="ECO:0007669"/>
    <property type="project" value="TreeGrafter"/>
</dbReference>
<dbReference type="AlphaFoldDB" id="A0A345P408"/>
<name>A0A345P408_9GAMM</name>
<dbReference type="Proteomes" id="UP000253940">
    <property type="component" value="Chromosome"/>
</dbReference>
<organism evidence="1 2">
    <name type="scientific">Aquirhabdus parva</name>
    <dbReference type="NCBI Taxonomy" id="2283318"/>
    <lineage>
        <taxon>Bacteria</taxon>
        <taxon>Pseudomonadati</taxon>
        <taxon>Pseudomonadota</taxon>
        <taxon>Gammaproteobacteria</taxon>
        <taxon>Moraxellales</taxon>
        <taxon>Moraxellaceae</taxon>
        <taxon>Aquirhabdus</taxon>
    </lineage>
</organism>
<evidence type="ECO:0000313" key="1">
    <source>
        <dbReference type="EMBL" id="AXI02017.1"/>
    </source>
</evidence>
<dbReference type="RefSeq" id="WP_114898127.1">
    <property type="nucleotide sequence ID" value="NZ_CP031222.1"/>
</dbReference>
<dbReference type="SUPFAM" id="SSF55298">
    <property type="entry name" value="YjgF-like"/>
    <property type="match status" value="1"/>
</dbReference>
<dbReference type="Pfam" id="PF01042">
    <property type="entry name" value="Ribonuc_L-PSP"/>
    <property type="match status" value="1"/>
</dbReference>
<protein>
    <submittedName>
        <fullName evidence="1">Endonuclease</fullName>
    </submittedName>
</protein>
<keyword evidence="1" id="KW-0540">Nuclease</keyword>
<reference evidence="1 2" key="1">
    <citation type="submission" date="2018-07" db="EMBL/GenBank/DDBJ databases">
        <title>Genome sequencing of Moraxellaceae gen. HYN0046.</title>
        <authorList>
            <person name="Kim M."/>
            <person name="Yi H."/>
        </authorList>
    </citation>
    <scope>NUCLEOTIDE SEQUENCE [LARGE SCALE GENOMIC DNA]</scope>
    <source>
        <strain evidence="1 2">HYN0046</strain>
    </source>
</reference>
<dbReference type="EMBL" id="CP031222">
    <property type="protein sequence ID" value="AXI02017.1"/>
    <property type="molecule type" value="Genomic_DNA"/>
</dbReference>
<dbReference type="OrthoDB" id="9803101at2"/>
<keyword evidence="1" id="KW-0255">Endonuclease</keyword>
<dbReference type="CDD" id="cd06151">
    <property type="entry name" value="YjgF_YER057c_UK114_like_3"/>
    <property type="match status" value="1"/>
</dbReference>
<dbReference type="InterPro" id="IPR006175">
    <property type="entry name" value="YjgF/YER057c/UK114"/>
</dbReference>
<dbReference type="GO" id="GO:0019239">
    <property type="term" value="F:deaminase activity"/>
    <property type="evidence" value="ECO:0007669"/>
    <property type="project" value="TreeGrafter"/>
</dbReference>
<dbReference type="InterPro" id="IPR035959">
    <property type="entry name" value="RutC-like_sf"/>
</dbReference>
<evidence type="ECO:0000313" key="2">
    <source>
        <dbReference type="Proteomes" id="UP000253940"/>
    </source>
</evidence>
<gene>
    <name evidence="1" type="ORF">HYN46_03540</name>
</gene>
<dbReference type="Gene3D" id="3.30.1330.40">
    <property type="entry name" value="RutC-like"/>
    <property type="match status" value="1"/>
</dbReference>
<dbReference type="PANTHER" id="PTHR11803:SF59">
    <property type="entry name" value="ENDORIBONUCLEASE"/>
    <property type="match status" value="1"/>
</dbReference>
<sequence>MSSLTGLTRYPFPANDEEVAHAQGPQAGDQVIAKSGTLPFLLATGVATTQEIIFLSGHTPPVINPSAALDSIEAFGDTRVQTIGVFEELQKSLAQLGLTFANLVKLQVFLVGDPALQGRMDNEGFSSAYAEFFGTREQPHLVSRTRVQVVSLVNPGWLVEIEAVAAR</sequence>
<keyword evidence="1" id="KW-0378">Hydrolase</keyword>
<dbReference type="KEGG" id="mbah:HYN46_03540"/>